<evidence type="ECO:0000313" key="1">
    <source>
        <dbReference type="EMBL" id="SDN26448.1"/>
    </source>
</evidence>
<proteinExistence type="predicted"/>
<dbReference type="OrthoDB" id="9792518at2"/>
<dbReference type="GO" id="GO:0004713">
    <property type="term" value="F:protein tyrosine kinase activity"/>
    <property type="evidence" value="ECO:0007669"/>
    <property type="project" value="TreeGrafter"/>
</dbReference>
<dbReference type="Pfam" id="PF13242">
    <property type="entry name" value="Hydrolase_like"/>
    <property type="match status" value="1"/>
</dbReference>
<dbReference type="STRING" id="146817.SAMN04488502_1165"/>
<dbReference type="Proteomes" id="UP000214880">
    <property type="component" value="Unassembled WGS sequence"/>
</dbReference>
<dbReference type="InterPro" id="IPR036412">
    <property type="entry name" value="HAD-like_sf"/>
</dbReference>
<organism evidence="1 2">
    <name type="scientific">Dendrosporobacter quercicolus</name>
    <dbReference type="NCBI Taxonomy" id="146817"/>
    <lineage>
        <taxon>Bacteria</taxon>
        <taxon>Bacillati</taxon>
        <taxon>Bacillota</taxon>
        <taxon>Negativicutes</taxon>
        <taxon>Selenomonadales</taxon>
        <taxon>Sporomusaceae</taxon>
        <taxon>Dendrosporobacter</taxon>
    </lineage>
</organism>
<dbReference type="InterPro" id="IPR023214">
    <property type="entry name" value="HAD_sf"/>
</dbReference>
<dbReference type="PANTHER" id="PTHR43434">
    <property type="entry name" value="PHOSPHOGLYCOLATE PHOSPHATASE"/>
    <property type="match status" value="1"/>
</dbReference>
<dbReference type="RefSeq" id="WP_092075003.1">
    <property type="nucleotide sequence ID" value="NZ_FNHB01000016.1"/>
</dbReference>
<gene>
    <name evidence="1" type="ORF">SAMN04488502_1165</name>
</gene>
<dbReference type="PANTHER" id="PTHR43434:SF20">
    <property type="entry name" value="5'-NUCLEOTIDASE"/>
    <property type="match status" value="1"/>
</dbReference>
<protein>
    <submittedName>
        <fullName evidence="1">HAD-hyrolase-like</fullName>
    </submittedName>
</protein>
<reference evidence="1 2" key="1">
    <citation type="submission" date="2016-10" db="EMBL/GenBank/DDBJ databases">
        <authorList>
            <person name="de Groot N.N."/>
        </authorList>
    </citation>
    <scope>NUCLEOTIDE SEQUENCE [LARGE SCALE GENOMIC DNA]</scope>
    <source>
        <strain evidence="1 2">DSM 1736</strain>
    </source>
</reference>
<sequence>MVAGSNLDGTRAEKNAVIAFVRSELPETDPAGMIMVGDRKYDVLGAKNNKIAAAAIGYGYGSQAELKAAEPDYLLATVQELHRFLQEN</sequence>
<dbReference type="EMBL" id="FNHB01000016">
    <property type="protein sequence ID" value="SDN26448.1"/>
    <property type="molecule type" value="Genomic_DNA"/>
</dbReference>
<dbReference type="GO" id="GO:0005829">
    <property type="term" value="C:cytosol"/>
    <property type="evidence" value="ECO:0007669"/>
    <property type="project" value="TreeGrafter"/>
</dbReference>
<name>A0A1G9ZYW9_9FIRM</name>
<dbReference type="InterPro" id="IPR050155">
    <property type="entry name" value="HAD-like_hydrolase_sf"/>
</dbReference>
<keyword evidence="2" id="KW-1185">Reference proteome</keyword>
<dbReference type="SUPFAM" id="SSF56784">
    <property type="entry name" value="HAD-like"/>
    <property type="match status" value="1"/>
</dbReference>
<evidence type="ECO:0000313" key="2">
    <source>
        <dbReference type="Proteomes" id="UP000214880"/>
    </source>
</evidence>
<accession>A0A1G9ZYW9</accession>
<dbReference type="AlphaFoldDB" id="A0A1G9ZYW9"/>
<dbReference type="Gene3D" id="3.40.50.1000">
    <property type="entry name" value="HAD superfamily/HAD-like"/>
    <property type="match status" value="1"/>
</dbReference>